<dbReference type="EMBL" id="UOFI01000096">
    <property type="protein sequence ID" value="VAW67381.1"/>
    <property type="molecule type" value="Genomic_DNA"/>
</dbReference>
<evidence type="ECO:0000313" key="1">
    <source>
        <dbReference type="EMBL" id="VAW67381.1"/>
    </source>
</evidence>
<gene>
    <name evidence="1" type="ORF">MNBD_GAMMA09-1556</name>
</gene>
<feature type="non-terminal residue" evidence="1">
    <location>
        <position position="414"/>
    </location>
</feature>
<reference evidence="1" key="1">
    <citation type="submission" date="2018-06" db="EMBL/GenBank/DDBJ databases">
        <authorList>
            <person name="Zhirakovskaya E."/>
        </authorList>
    </citation>
    <scope>NUCLEOTIDE SEQUENCE</scope>
</reference>
<protein>
    <recommendedName>
        <fullName evidence="2">Transposase IS4-like domain-containing protein</fullName>
    </recommendedName>
</protein>
<name>A0A3B0XI96_9ZZZZ</name>
<dbReference type="AlphaFoldDB" id="A0A3B0XI96"/>
<dbReference type="InterPro" id="IPR012337">
    <property type="entry name" value="RNaseH-like_sf"/>
</dbReference>
<organism evidence="1">
    <name type="scientific">hydrothermal vent metagenome</name>
    <dbReference type="NCBI Taxonomy" id="652676"/>
    <lineage>
        <taxon>unclassified sequences</taxon>
        <taxon>metagenomes</taxon>
        <taxon>ecological metagenomes</taxon>
    </lineage>
</organism>
<evidence type="ECO:0008006" key="2">
    <source>
        <dbReference type="Google" id="ProtNLM"/>
    </source>
</evidence>
<proteinExistence type="predicted"/>
<dbReference type="SUPFAM" id="SSF53098">
    <property type="entry name" value="Ribonuclease H-like"/>
    <property type="match status" value="1"/>
</dbReference>
<accession>A0A3B0XI96</accession>
<sequence>MSNSSLRRSLSAPGLLNTIRQCFSTIKDTQASRGIELTDCLMSGLAVFGLKYPSLLQFDQDKDAGLIQSNLSTLYGINRAPSDTHLRERLDTVDPSDLRQPFKHLFAQLQRGKGLEGFDYLDGHYLLSVDGTGYFSSSEIHCDQCCEKHHRDGHTTYYHQMLGAVLVHPDHREVFPLAPEPILKQDGAAKNDCERNAAKRLLTDLRREHPHLKLRVIEDGLASNAPHINLLKSLDMRFILGAKETDHRFLFDWVANTKTTQTHEFVDDSGTLHRFRYLNGAPLNEANFDTEINFLEYWEIKPSGKTQHFSWVTDTQITRENLMALMRAARARWKIENETFNTLKNQGYHFEHNFGHGYQHLSTVFAHLMMLAFLVDQIQQRCCRLFGQALDKAKRKRYFWEKIRGLFQGYLIPD</sequence>